<comment type="subunit">
    <text evidence="1">Interacts with PEX19.</text>
</comment>
<dbReference type="PANTHER" id="PTHR28080:SF1">
    <property type="entry name" value="PEROXISOMAL BIOGENESIS FACTOR 3"/>
    <property type="match status" value="1"/>
</dbReference>
<evidence type="ECO:0000256" key="5">
    <source>
        <dbReference type="ARBA" id="ARBA00029630"/>
    </source>
</evidence>
<dbReference type="GeneID" id="116286275"/>
<protein>
    <recommendedName>
        <fullName evidence="2">Peroxisomal biogenesis factor 3</fullName>
    </recommendedName>
    <alternativeName>
        <fullName evidence="5">Peroxisomal assembly protein PEX3</fullName>
    </alternativeName>
</protein>
<dbReference type="Proteomes" id="UP000515163">
    <property type="component" value="Unplaced"/>
</dbReference>
<proteinExistence type="predicted"/>
<dbReference type="OrthoDB" id="45930at2759"/>
<reference evidence="7" key="1">
    <citation type="submission" date="2025-08" db="UniProtKB">
        <authorList>
            <consortium name="RefSeq"/>
        </authorList>
    </citation>
    <scope>IDENTIFICATION</scope>
    <source>
        <tissue evidence="7">Tentacle</tissue>
    </source>
</reference>
<evidence type="ECO:0000256" key="1">
    <source>
        <dbReference type="ARBA" id="ARBA00011494"/>
    </source>
</evidence>
<evidence type="ECO:0000256" key="2">
    <source>
        <dbReference type="ARBA" id="ARBA00014294"/>
    </source>
</evidence>
<dbReference type="GO" id="GO:0005778">
    <property type="term" value="C:peroxisomal membrane"/>
    <property type="evidence" value="ECO:0007669"/>
    <property type="project" value="InterPro"/>
</dbReference>
<evidence type="ECO:0000313" key="7">
    <source>
        <dbReference type="RefSeq" id="XP_031548600.1"/>
    </source>
</evidence>
<dbReference type="GO" id="GO:0030674">
    <property type="term" value="F:protein-macromolecule adaptor activity"/>
    <property type="evidence" value="ECO:0007669"/>
    <property type="project" value="TreeGrafter"/>
</dbReference>
<organism evidence="6 7">
    <name type="scientific">Actinia tenebrosa</name>
    <name type="common">Australian red waratah sea anemone</name>
    <dbReference type="NCBI Taxonomy" id="6105"/>
    <lineage>
        <taxon>Eukaryota</taxon>
        <taxon>Metazoa</taxon>
        <taxon>Cnidaria</taxon>
        <taxon>Anthozoa</taxon>
        <taxon>Hexacorallia</taxon>
        <taxon>Actiniaria</taxon>
        <taxon>Actiniidae</taxon>
        <taxon>Actinia</taxon>
    </lineage>
</organism>
<dbReference type="RefSeq" id="XP_031548600.1">
    <property type="nucleotide sequence ID" value="XM_031692740.1"/>
</dbReference>
<evidence type="ECO:0000256" key="3">
    <source>
        <dbReference type="ARBA" id="ARBA00022593"/>
    </source>
</evidence>
<dbReference type="KEGG" id="aten:116286275"/>
<keyword evidence="6" id="KW-1185">Reference proteome</keyword>
<evidence type="ECO:0000313" key="6">
    <source>
        <dbReference type="Proteomes" id="UP000515163"/>
    </source>
</evidence>
<dbReference type="PANTHER" id="PTHR28080">
    <property type="entry name" value="PEROXISOMAL BIOGENESIS FACTOR 3"/>
    <property type="match status" value="1"/>
</dbReference>
<dbReference type="GO" id="GO:0045046">
    <property type="term" value="P:protein import into peroxisome membrane"/>
    <property type="evidence" value="ECO:0007669"/>
    <property type="project" value="TreeGrafter"/>
</dbReference>
<keyword evidence="3" id="KW-0962">Peroxisome biogenesis</keyword>
<dbReference type="InParanoid" id="A0A6P8H830"/>
<sequence>MWASIKGFLQRHRRKLLIGGVAIVGVYAAARYAKWRVTEWKQQQEREYLERARKQHHFESNQRTCSITLYSLIPSLRDSLLEKLNSEEITSKLREKPDNKLELWEELKVSSFARTISAVYSSCLLFVFLRVQLNIIGGYMYLDSLVCTDEQGSNGRKMRVAEEIQKKYLALVKYLMSEGLDDMIVAVKKATEAILDEVSLKENFTPSELQRLINHIRQTFEFSQHTYHSTKLRNGERSFASSRPFCHFMVPRDFQGLYNMEDEDDTKFVNLVEETLDVLESEDCNAVLQSCLDVAFNHVINNVAAFFEPDSYSAELGAVSGSPLEVSVSLPLAKIIPIMNGQIHHMFSDADSSYIQDLFKVRCSGDFAANIYEAFSTEVD</sequence>
<comment type="function">
    <text evidence="4">Involved in peroxisome biosynthesis and integrity. Assembles membrane vesicles before the matrix proteins are translocated. As a docking factor for PEX19, is necessary for the import of peroxisomal membrane proteins in the peroxisomes.</text>
</comment>
<dbReference type="AlphaFoldDB" id="A0A6P8H830"/>
<dbReference type="FunCoup" id="A0A6P8H830">
    <property type="interactions" value="1786"/>
</dbReference>
<dbReference type="InterPro" id="IPR006966">
    <property type="entry name" value="Peroxin-3"/>
</dbReference>
<evidence type="ECO:0000256" key="4">
    <source>
        <dbReference type="ARBA" id="ARBA00025338"/>
    </source>
</evidence>
<gene>
    <name evidence="7" type="primary">LOC116286275</name>
</gene>
<name>A0A6P8H830_ACTTE</name>
<dbReference type="Pfam" id="PF04882">
    <property type="entry name" value="Peroxin-3"/>
    <property type="match status" value="1"/>
</dbReference>
<accession>A0A6P8H830</accession>